<dbReference type="EMBL" id="RDFA01000009">
    <property type="protein sequence ID" value="RXK46463.1"/>
    <property type="molecule type" value="Genomic_DNA"/>
</dbReference>
<comment type="caution">
    <text evidence="1">The sequence shown here is derived from an EMBL/GenBank/DDBJ whole genome shotgun (WGS) entry which is preliminary data.</text>
</comment>
<protein>
    <submittedName>
        <fullName evidence="1">Uncharacterized protein</fullName>
    </submittedName>
</protein>
<reference evidence="1 2" key="1">
    <citation type="submission" date="2019-01" db="EMBL/GenBank/DDBJ databases">
        <title>Halorientalis sp. F13-25 a new haloarchaeum isolated from hypersaline water.</title>
        <authorList>
            <person name="Ana D.-V."/>
            <person name="Cristina S.-P."/>
            <person name="Antonio V."/>
        </authorList>
    </citation>
    <scope>NUCLEOTIDE SEQUENCE [LARGE SCALE GENOMIC DNA]</scope>
    <source>
        <strain evidence="1 2">F13-25</strain>
    </source>
</reference>
<sequence>MEQTRRRFLTASAALGTGALAGCSAVTDAIPFVGGGGLGDYQDWVYEPDRFASSDSGGDFGDENVALSIFAINQQAVYENRKELFPSTYNSLSTNFASNTGILPRNVSMLLSVPEGLVLTGSFERSEVTAELEDDSSTEYESDGSHSGFDLYVQSDVGESPDAFGVSGDAVVQGQRVDNFGSDSDSVAATDVVQGIVDTKAGSANRYVNANDDFGALVSSLSGSSFLTATVRDEPVSSDDADEDSGEFEGLVANGQASTINGATTESQSVFVFDSESDADTGAVDDYVEFNDNSGQFARARDVQVEQSGRTITITATSDTYTSPNLGTGGE</sequence>
<dbReference type="InterPro" id="IPR006311">
    <property type="entry name" value="TAT_signal"/>
</dbReference>
<organism evidence="1 2">
    <name type="scientific">Halorientalis pallida</name>
    <dbReference type="NCBI Taxonomy" id="2479928"/>
    <lineage>
        <taxon>Archaea</taxon>
        <taxon>Methanobacteriati</taxon>
        <taxon>Methanobacteriota</taxon>
        <taxon>Stenosarchaea group</taxon>
        <taxon>Halobacteria</taxon>
        <taxon>Halobacteriales</taxon>
        <taxon>Haloarculaceae</taxon>
        <taxon>Halorientalis</taxon>
    </lineage>
</organism>
<proteinExistence type="predicted"/>
<keyword evidence="2" id="KW-1185">Reference proteome</keyword>
<evidence type="ECO:0000313" key="1">
    <source>
        <dbReference type="EMBL" id="RXK46463.1"/>
    </source>
</evidence>
<gene>
    <name evidence="1" type="ORF">EAF64_19445</name>
</gene>
<evidence type="ECO:0000313" key="2">
    <source>
        <dbReference type="Proteomes" id="UP000289691"/>
    </source>
</evidence>
<dbReference type="PROSITE" id="PS51257">
    <property type="entry name" value="PROKAR_LIPOPROTEIN"/>
    <property type="match status" value="1"/>
</dbReference>
<name>A0A498KXP8_9EURY</name>
<dbReference type="RefSeq" id="WP_129070642.1">
    <property type="nucleotide sequence ID" value="NZ_RDFA01000009.1"/>
</dbReference>
<accession>A0A498KXP8</accession>
<dbReference type="AlphaFoldDB" id="A0A498KXP8"/>
<dbReference type="PROSITE" id="PS51318">
    <property type="entry name" value="TAT"/>
    <property type="match status" value="1"/>
</dbReference>
<dbReference type="Proteomes" id="UP000289691">
    <property type="component" value="Unassembled WGS sequence"/>
</dbReference>
<dbReference type="OrthoDB" id="238474at2157"/>